<keyword evidence="1" id="KW-0732">Signal</keyword>
<accession>D5C0L5</accession>
<feature type="signal peptide" evidence="1">
    <location>
        <begin position="1"/>
        <end position="37"/>
    </location>
</feature>
<dbReference type="Proteomes" id="UP000001844">
    <property type="component" value="Chromosome"/>
</dbReference>
<organism evidence="2 3">
    <name type="scientific">Nitrosococcus halophilus (strain Nc4)</name>
    <dbReference type="NCBI Taxonomy" id="472759"/>
    <lineage>
        <taxon>Bacteria</taxon>
        <taxon>Pseudomonadati</taxon>
        <taxon>Pseudomonadota</taxon>
        <taxon>Gammaproteobacteria</taxon>
        <taxon>Chromatiales</taxon>
        <taxon>Chromatiaceae</taxon>
        <taxon>Nitrosococcus</taxon>
    </lineage>
</organism>
<reference evidence="3" key="1">
    <citation type="submission" date="2010-04" db="EMBL/GenBank/DDBJ databases">
        <title>Complete genome sequence of Nitrosococcus halophilus Nc4, a salt-adapted, aerobic obligate ammonia-oxidizing sulfur purple bacterium.</title>
        <authorList>
            <consortium name="US DOE Joint Genome Institute"/>
            <person name="Campbell M.A."/>
            <person name="Malfatti S.A."/>
            <person name="Chain P.S.G."/>
            <person name="Heidelberg J.F."/>
            <person name="Ward B.B."/>
            <person name="Klotz M.G."/>
        </authorList>
    </citation>
    <scope>NUCLEOTIDE SEQUENCE [LARGE SCALE GENOMIC DNA]</scope>
    <source>
        <strain evidence="3">Nc4</strain>
    </source>
</reference>
<proteinExistence type="predicted"/>
<dbReference type="SUPFAM" id="SSF49899">
    <property type="entry name" value="Concanavalin A-like lectins/glucanases"/>
    <property type="match status" value="1"/>
</dbReference>
<dbReference type="Gene3D" id="2.60.120.200">
    <property type="match status" value="1"/>
</dbReference>
<dbReference type="AlphaFoldDB" id="D5C0L5"/>
<dbReference type="EMBL" id="CP001798">
    <property type="protein sequence ID" value="ADE16338.1"/>
    <property type="molecule type" value="Genomic_DNA"/>
</dbReference>
<keyword evidence="3" id="KW-1185">Reference proteome</keyword>
<sequence>MTLEFFRAMIRLRFKSLLFKFLLSPVVLFVYSASAPAATVEYSNDFESGFGDISFKYECRDEQYNRVTNVSREGSYSLRTFQRGDQGCVQPNGVERKRTKFVLGDVRYSRDTTYWIGFSVYVPKDYPIHRNDGIFVYGSTSGSQPGEPAMYLRDGKWQIDNRWYDGSSVKHSRIFEGKADTGRWTDFVLELRRSPIKGNGVLRAWMDGKLVGETTGVIVGTDYSTPPVAKLGIYFGGNRSDDYTLNFDSIKIAQGSDGFDLVYPENSSNSLESSTTLPSPSGLKIIDLLP</sequence>
<evidence type="ECO:0000313" key="3">
    <source>
        <dbReference type="Proteomes" id="UP000001844"/>
    </source>
</evidence>
<evidence type="ECO:0000256" key="1">
    <source>
        <dbReference type="SAM" id="SignalP"/>
    </source>
</evidence>
<evidence type="ECO:0000313" key="2">
    <source>
        <dbReference type="EMBL" id="ADE16338.1"/>
    </source>
</evidence>
<dbReference type="HOGENOM" id="CLU_085006_0_0_6"/>
<dbReference type="InterPro" id="IPR013320">
    <property type="entry name" value="ConA-like_dom_sf"/>
</dbReference>
<protein>
    <recommendedName>
        <fullName evidence="4">Polysaccharide lyase</fullName>
    </recommendedName>
</protein>
<name>D5C0L5_NITHN</name>
<dbReference type="RefSeq" id="WP_013034187.1">
    <property type="nucleotide sequence ID" value="NC_013960.1"/>
</dbReference>
<dbReference type="Pfam" id="PF14099">
    <property type="entry name" value="Polysacc_lyase"/>
    <property type="match status" value="1"/>
</dbReference>
<dbReference type="InterPro" id="IPR025975">
    <property type="entry name" value="Polysacc_lyase"/>
</dbReference>
<dbReference type="STRING" id="472759.Nhal_3294"/>
<dbReference type="KEGG" id="nhl:Nhal_3294"/>
<evidence type="ECO:0008006" key="4">
    <source>
        <dbReference type="Google" id="ProtNLM"/>
    </source>
</evidence>
<gene>
    <name evidence="2" type="ordered locus">Nhal_3294</name>
</gene>
<feature type="chain" id="PRO_5003069797" description="Polysaccharide lyase" evidence="1">
    <location>
        <begin position="38"/>
        <end position="290"/>
    </location>
</feature>